<dbReference type="GO" id="GO:0098796">
    <property type="term" value="C:membrane protein complex"/>
    <property type="evidence" value="ECO:0007669"/>
    <property type="project" value="UniProtKB-ARBA"/>
</dbReference>
<dbReference type="Gene3D" id="3.40.50.300">
    <property type="entry name" value="P-loop containing nucleotide triphosphate hydrolases"/>
    <property type="match status" value="1"/>
</dbReference>
<dbReference type="PANTHER" id="PTHR24220">
    <property type="entry name" value="IMPORT ATP-BINDING PROTEIN"/>
    <property type="match status" value="1"/>
</dbReference>
<dbReference type="PROSITE" id="PS50893">
    <property type="entry name" value="ABC_TRANSPORTER_2"/>
    <property type="match status" value="1"/>
</dbReference>
<dbReference type="InterPro" id="IPR017911">
    <property type="entry name" value="MacB-like_ATP-bd"/>
</dbReference>
<feature type="domain" description="ABC transporter" evidence="5">
    <location>
        <begin position="56"/>
        <end position="288"/>
    </location>
</feature>
<dbReference type="InterPro" id="IPR017871">
    <property type="entry name" value="ABC_transporter-like_CS"/>
</dbReference>
<gene>
    <name evidence="6" type="ORF">CZ674_13320</name>
</gene>
<dbReference type="SMART" id="SM00382">
    <property type="entry name" value="AAA"/>
    <property type="match status" value="1"/>
</dbReference>
<reference evidence="6 7" key="1">
    <citation type="submission" date="2017-02" db="EMBL/GenBank/DDBJ databases">
        <authorList>
            <person name="Peterson S.W."/>
        </authorList>
    </citation>
    <scope>NUCLEOTIDE SEQUENCE [LARGE SCALE GENOMIC DNA]</scope>
    <source>
        <strain evidence="6 7">LMG 22410</strain>
    </source>
</reference>
<dbReference type="InterPro" id="IPR027417">
    <property type="entry name" value="P-loop_NTPase"/>
</dbReference>
<organism evidence="6 7">
    <name type="scientific">Agrococcus casei LMG 22410</name>
    <dbReference type="NCBI Taxonomy" id="1255656"/>
    <lineage>
        <taxon>Bacteria</taxon>
        <taxon>Bacillati</taxon>
        <taxon>Actinomycetota</taxon>
        <taxon>Actinomycetes</taxon>
        <taxon>Micrococcales</taxon>
        <taxon>Microbacteriaceae</taxon>
        <taxon>Agrococcus</taxon>
    </lineage>
</organism>
<dbReference type="EMBL" id="FUHU01000046">
    <property type="protein sequence ID" value="SJM69477.1"/>
    <property type="molecule type" value="Genomic_DNA"/>
</dbReference>
<evidence type="ECO:0000256" key="2">
    <source>
        <dbReference type="ARBA" id="ARBA00022741"/>
    </source>
</evidence>
<dbReference type="CDD" id="cd03255">
    <property type="entry name" value="ABC_MJ0796_LolCDE_FtsE"/>
    <property type="match status" value="1"/>
</dbReference>
<feature type="compositionally biased region" description="Low complexity" evidence="4">
    <location>
        <begin position="8"/>
        <end position="18"/>
    </location>
</feature>
<dbReference type="InterPro" id="IPR003439">
    <property type="entry name" value="ABC_transporter-like_ATP-bd"/>
</dbReference>
<dbReference type="GO" id="GO:0016887">
    <property type="term" value="F:ATP hydrolysis activity"/>
    <property type="evidence" value="ECO:0007669"/>
    <property type="project" value="InterPro"/>
</dbReference>
<dbReference type="GeneID" id="303174189"/>
<proteinExistence type="predicted"/>
<dbReference type="FunFam" id="3.40.50.300:FF:000032">
    <property type="entry name" value="Export ABC transporter ATP-binding protein"/>
    <property type="match status" value="1"/>
</dbReference>
<dbReference type="PANTHER" id="PTHR24220:SF685">
    <property type="entry name" value="ABC TRANSPORTER RELATED"/>
    <property type="match status" value="1"/>
</dbReference>
<dbReference type="GO" id="GO:0005886">
    <property type="term" value="C:plasma membrane"/>
    <property type="evidence" value="ECO:0007669"/>
    <property type="project" value="TreeGrafter"/>
</dbReference>
<name>A0A1R4GMT2_9MICO</name>
<dbReference type="InterPro" id="IPR015854">
    <property type="entry name" value="ABC_transpr_LolD-like"/>
</dbReference>
<dbReference type="SUPFAM" id="SSF52540">
    <property type="entry name" value="P-loop containing nucleoside triphosphate hydrolases"/>
    <property type="match status" value="1"/>
</dbReference>
<evidence type="ECO:0000256" key="1">
    <source>
        <dbReference type="ARBA" id="ARBA00022448"/>
    </source>
</evidence>
<keyword evidence="7" id="KW-1185">Reference proteome</keyword>
<evidence type="ECO:0000259" key="5">
    <source>
        <dbReference type="PROSITE" id="PS50893"/>
    </source>
</evidence>
<sequence length="288" mass="30149">MNDFQTSAQPQPAAAHPAYGNPSPAQQNAGPVQNPLVADTADIQHMPRVTPSALQARGLELYYGKGGASTHALRGVDFAVGQHGPEAVAVMGPSGSGKSSLLHVLAGILTPNNGSVMWRDEDIAMMKDGARTRLRRSDFGFVFQSGQLLPELSAAENVMIPMLLAKTPRAQAQRRAQGMLHALGLGGMFDKRPGQLSGGQAQRVAIARALVTGPGLVFADEPTGALDQATGASVLQLLTHQTLSRGASLVVVTHDPAVARACTRTVRLEDGIIVSDARHDQQPVGAAR</sequence>
<dbReference type="GO" id="GO:0005524">
    <property type="term" value="F:ATP binding"/>
    <property type="evidence" value="ECO:0007669"/>
    <property type="project" value="UniProtKB-KW"/>
</dbReference>
<dbReference type="Pfam" id="PF00005">
    <property type="entry name" value="ABC_tran"/>
    <property type="match status" value="1"/>
</dbReference>
<evidence type="ECO:0000256" key="4">
    <source>
        <dbReference type="SAM" id="MobiDB-lite"/>
    </source>
</evidence>
<evidence type="ECO:0000313" key="7">
    <source>
        <dbReference type="Proteomes" id="UP000195787"/>
    </source>
</evidence>
<keyword evidence="1" id="KW-0813">Transport</keyword>
<accession>A0A1R4GMT2</accession>
<dbReference type="InterPro" id="IPR003593">
    <property type="entry name" value="AAA+_ATPase"/>
</dbReference>
<dbReference type="RefSeq" id="WP_234988601.1">
    <property type="nucleotide sequence ID" value="NZ_FUHU01000046.1"/>
</dbReference>
<dbReference type="GO" id="GO:0022857">
    <property type="term" value="F:transmembrane transporter activity"/>
    <property type="evidence" value="ECO:0007669"/>
    <property type="project" value="UniProtKB-ARBA"/>
</dbReference>
<feature type="region of interest" description="Disordered" evidence="4">
    <location>
        <begin position="1"/>
        <end position="33"/>
    </location>
</feature>
<evidence type="ECO:0000256" key="3">
    <source>
        <dbReference type="ARBA" id="ARBA00022840"/>
    </source>
</evidence>
<protein>
    <submittedName>
        <fullName evidence="6">ATP-binding protein of ABC transporter system</fullName>
    </submittedName>
</protein>
<dbReference type="AlphaFoldDB" id="A0A1R4GMT2"/>
<keyword evidence="3 6" id="KW-0067">ATP-binding</keyword>
<dbReference type="Proteomes" id="UP000195787">
    <property type="component" value="Unassembled WGS sequence"/>
</dbReference>
<keyword evidence="2" id="KW-0547">Nucleotide-binding</keyword>
<dbReference type="PROSITE" id="PS00211">
    <property type="entry name" value="ABC_TRANSPORTER_1"/>
    <property type="match status" value="1"/>
</dbReference>
<evidence type="ECO:0000313" key="6">
    <source>
        <dbReference type="EMBL" id="SJM69477.1"/>
    </source>
</evidence>